<evidence type="ECO:0000256" key="4">
    <source>
        <dbReference type="ARBA" id="ARBA00022692"/>
    </source>
</evidence>
<keyword evidence="4 7" id="KW-0812">Transmembrane</keyword>
<keyword evidence="6 7" id="KW-0472">Membrane</keyword>
<evidence type="ECO:0000313" key="9">
    <source>
        <dbReference type="EMBL" id="OGG77898.1"/>
    </source>
</evidence>
<feature type="transmembrane region" description="Helical" evidence="7">
    <location>
        <begin position="293"/>
        <end position="310"/>
    </location>
</feature>
<dbReference type="InterPro" id="IPR022324">
    <property type="entry name" value="Bacilysin_exporter_BacE_put"/>
</dbReference>
<evidence type="ECO:0000256" key="2">
    <source>
        <dbReference type="ARBA" id="ARBA00022448"/>
    </source>
</evidence>
<protein>
    <recommendedName>
        <fullName evidence="8">Major facilitator superfamily (MFS) profile domain-containing protein</fullName>
    </recommendedName>
</protein>
<dbReference type="InterPro" id="IPR020846">
    <property type="entry name" value="MFS_dom"/>
</dbReference>
<reference evidence="9 10" key="1">
    <citation type="journal article" date="2016" name="Nat. Commun.">
        <title>Thousands of microbial genomes shed light on interconnected biogeochemical processes in an aquifer system.</title>
        <authorList>
            <person name="Anantharaman K."/>
            <person name="Brown C.T."/>
            <person name="Hug L.A."/>
            <person name="Sharon I."/>
            <person name="Castelle C.J."/>
            <person name="Probst A.J."/>
            <person name="Thomas B.C."/>
            <person name="Singh A."/>
            <person name="Wilkins M.J."/>
            <person name="Karaoz U."/>
            <person name="Brodie E.L."/>
            <person name="Williams K.H."/>
            <person name="Hubbard S.S."/>
            <person name="Banfield J.F."/>
        </authorList>
    </citation>
    <scope>NUCLEOTIDE SEQUENCE [LARGE SCALE GENOMIC DNA]</scope>
</reference>
<evidence type="ECO:0000256" key="7">
    <source>
        <dbReference type="SAM" id="Phobius"/>
    </source>
</evidence>
<dbReference type="InterPro" id="IPR036259">
    <property type="entry name" value="MFS_trans_sf"/>
</dbReference>
<keyword evidence="3" id="KW-1003">Cell membrane</keyword>
<feature type="transmembrane region" description="Helical" evidence="7">
    <location>
        <begin position="378"/>
        <end position="397"/>
    </location>
</feature>
<evidence type="ECO:0000256" key="1">
    <source>
        <dbReference type="ARBA" id="ARBA00004651"/>
    </source>
</evidence>
<feature type="transmembrane region" description="Helical" evidence="7">
    <location>
        <begin position="52"/>
        <end position="73"/>
    </location>
</feature>
<keyword evidence="2" id="KW-0813">Transport</keyword>
<keyword evidence="5 7" id="KW-1133">Transmembrane helix</keyword>
<name>A0A1F6EW99_9BACT</name>
<sequence>MDTLRHFGRTTFSSLRIRNYRLYFIGQAISQCGTWMQTVALGWLVLELTHSGTQLGIVVALQFVPLLVAGPWGGLIADQFDKRTILYWTQSLFGLLALALSILVFSGAIQMWELYIFAFGLGIVRVFDNPVRQTFVSEMVPNSHVKNAISLNSTANNLARAVGPSIGGVLIAGVGIAFCFLLNALSYIAVLFMLARMRESELHIAPQASKKSGELREGFYYVLSSPLIRNTLLMMAFIGTFAYEFQVSLPLLAEQTFHGTAASYALLLAAMGIGSVIGGLFAAGRHTISSRHLIIFIVLFGTSLIATSLMPTLLLAAVGMVVVGFFSINVTSLGNTMLQLESIPKMRGRVMALWGIAMIGSTPIGGPIIGFIGESAGGRWGLAVGGIVALVTGMFAARSLLAKEMRGTISESVQIRSDEAAAENVKLI</sequence>
<feature type="domain" description="Major facilitator superfamily (MFS) profile" evidence="8">
    <location>
        <begin position="1"/>
        <end position="404"/>
    </location>
</feature>
<dbReference type="EMBL" id="MFLW01000028">
    <property type="protein sequence ID" value="OGG77898.1"/>
    <property type="molecule type" value="Genomic_DNA"/>
</dbReference>
<evidence type="ECO:0000313" key="10">
    <source>
        <dbReference type="Proteomes" id="UP000178811"/>
    </source>
</evidence>
<feature type="transmembrane region" description="Helical" evidence="7">
    <location>
        <begin position="166"/>
        <end position="194"/>
    </location>
</feature>
<evidence type="ECO:0000256" key="6">
    <source>
        <dbReference type="ARBA" id="ARBA00023136"/>
    </source>
</evidence>
<evidence type="ECO:0000256" key="3">
    <source>
        <dbReference type="ARBA" id="ARBA00022475"/>
    </source>
</evidence>
<dbReference type="AlphaFoldDB" id="A0A1F6EW99"/>
<accession>A0A1F6EW99</accession>
<dbReference type="PANTHER" id="PTHR23513:SF11">
    <property type="entry name" value="STAPHYLOFERRIN A TRANSPORTER"/>
    <property type="match status" value="1"/>
</dbReference>
<feature type="transmembrane region" description="Helical" evidence="7">
    <location>
        <begin position="219"/>
        <end position="241"/>
    </location>
</feature>
<dbReference type="PANTHER" id="PTHR23513">
    <property type="entry name" value="INTEGRAL MEMBRANE EFFLUX PROTEIN-RELATED"/>
    <property type="match status" value="1"/>
</dbReference>
<comment type="caution">
    <text evidence="9">The sequence shown here is derived from an EMBL/GenBank/DDBJ whole genome shotgun (WGS) entry which is preliminary data.</text>
</comment>
<dbReference type="Gene3D" id="1.20.1250.20">
    <property type="entry name" value="MFS general substrate transporter like domains"/>
    <property type="match status" value="1"/>
</dbReference>
<dbReference type="SUPFAM" id="SSF103473">
    <property type="entry name" value="MFS general substrate transporter"/>
    <property type="match status" value="1"/>
</dbReference>
<dbReference type="PRINTS" id="PR01988">
    <property type="entry name" value="EXPORTERBACE"/>
</dbReference>
<dbReference type="InterPro" id="IPR010290">
    <property type="entry name" value="TM_effector"/>
</dbReference>
<feature type="transmembrane region" description="Helical" evidence="7">
    <location>
        <begin position="316"/>
        <end position="338"/>
    </location>
</feature>
<evidence type="ECO:0000256" key="5">
    <source>
        <dbReference type="ARBA" id="ARBA00022989"/>
    </source>
</evidence>
<feature type="transmembrane region" description="Helical" evidence="7">
    <location>
        <begin position="350"/>
        <end position="372"/>
    </location>
</feature>
<dbReference type="GO" id="GO:0022857">
    <property type="term" value="F:transmembrane transporter activity"/>
    <property type="evidence" value="ECO:0007669"/>
    <property type="project" value="InterPro"/>
</dbReference>
<organism evidence="9 10">
    <name type="scientific">Candidatus Kaiserbacteria bacterium RIFCSPLOWO2_01_FULL_52_12b</name>
    <dbReference type="NCBI Taxonomy" id="1798509"/>
    <lineage>
        <taxon>Bacteria</taxon>
        <taxon>Candidatus Kaiseribacteriota</taxon>
    </lineage>
</organism>
<gene>
    <name evidence="9" type="ORF">A3A36_02375</name>
</gene>
<dbReference type="GO" id="GO:0005886">
    <property type="term" value="C:plasma membrane"/>
    <property type="evidence" value="ECO:0007669"/>
    <property type="project" value="UniProtKB-SubCell"/>
</dbReference>
<comment type="subcellular location">
    <subcellularLocation>
        <location evidence="1">Cell membrane</location>
        <topology evidence="1">Multi-pass membrane protein</topology>
    </subcellularLocation>
</comment>
<dbReference type="CDD" id="cd06173">
    <property type="entry name" value="MFS_MefA_like"/>
    <property type="match status" value="1"/>
</dbReference>
<dbReference type="Proteomes" id="UP000178811">
    <property type="component" value="Unassembled WGS sequence"/>
</dbReference>
<evidence type="ECO:0000259" key="8">
    <source>
        <dbReference type="PROSITE" id="PS50850"/>
    </source>
</evidence>
<dbReference type="Pfam" id="PF05977">
    <property type="entry name" value="MFS_3"/>
    <property type="match status" value="1"/>
</dbReference>
<feature type="transmembrane region" description="Helical" evidence="7">
    <location>
        <begin position="85"/>
        <end position="109"/>
    </location>
</feature>
<feature type="transmembrane region" description="Helical" evidence="7">
    <location>
        <begin position="21"/>
        <end position="46"/>
    </location>
</feature>
<proteinExistence type="predicted"/>
<dbReference type="PROSITE" id="PS50850">
    <property type="entry name" value="MFS"/>
    <property type="match status" value="1"/>
</dbReference>
<feature type="transmembrane region" description="Helical" evidence="7">
    <location>
        <begin position="261"/>
        <end position="281"/>
    </location>
</feature>